<keyword evidence="3" id="KW-0677">Repeat</keyword>
<organism evidence="5">
    <name type="scientific">Corethron hystrix</name>
    <dbReference type="NCBI Taxonomy" id="216773"/>
    <lineage>
        <taxon>Eukaryota</taxon>
        <taxon>Sar</taxon>
        <taxon>Stramenopiles</taxon>
        <taxon>Ochrophyta</taxon>
        <taxon>Bacillariophyta</taxon>
        <taxon>Coscinodiscophyceae</taxon>
        <taxon>Corethrophycidae</taxon>
        <taxon>Corethrales</taxon>
        <taxon>Corethraceae</taxon>
        <taxon>Corethron</taxon>
    </lineage>
</organism>
<proteinExistence type="predicted"/>
<protein>
    <recommendedName>
        <fullName evidence="6">Leucine-rich repeat-containing N-terminal plant-type domain-containing protein</fullName>
    </recommendedName>
</protein>
<dbReference type="InterPro" id="IPR032675">
    <property type="entry name" value="LRR_dom_sf"/>
</dbReference>
<evidence type="ECO:0008006" key="6">
    <source>
        <dbReference type="Google" id="ProtNLM"/>
    </source>
</evidence>
<dbReference type="Gene3D" id="3.80.10.10">
    <property type="entry name" value="Ribonuclease Inhibitor"/>
    <property type="match status" value="1"/>
</dbReference>
<dbReference type="SUPFAM" id="SSF52058">
    <property type="entry name" value="L domain-like"/>
    <property type="match status" value="1"/>
</dbReference>
<dbReference type="PANTHER" id="PTHR48054:SF90">
    <property type="entry name" value="MDIS1-INTERACTING RECEPTOR LIKE KINASE 2-LIKE"/>
    <property type="match status" value="1"/>
</dbReference>
<dbReference type="GO" id="GO:0016020">
    <property type="term" value="C:membrane"/>
    <property type="evidence" value="ECO:0007669"/>
    <property type="project" value="UniProtKB-SubCell"/>
</dbReference>
<keyword evidence="2" id="KW-0732">Signal</keyword>
<dbReference type="PANTHER" id="PTHR48054">
    <property type="entry name" value="RECEPTOR KINASE-LIKE PROTEIN XA21"/>
    <property type="match status" value="1"/>
</dbReference>
<evidence type="ECO:0000256" key="3">
    <source>
        <dbReference type="ARBA" id="ARBA00022737"/>
    </source>
</evidence>
<dbReference type="AlphaFoldDB" id="A0A7S1FNF9"/>
<dbReference type="Pfam" id="PF13855">
    <property type="entry name" value="LRR_8"/>
    <property type="match status" value="1"/>
</dbReference>
<comment type="subcellular location">
    <subcellularLocation>
        <location evidence="1">Membrane</location>
    </subcellularLocation>
</comment>
<evidence type="ECO:0000313" key="5">
    <source>
        <dbReference type="EMBL" id="CAD8879536.1"/>
    </source>
</evidence>
<reference evidence="5" key="1">
    <citation type="submission" date="2021-01" db="EMBL/GenBank/DDBJ databases">
        <authorList>
            <person name="Corre E."/>
            <person name="Pelletier E."/>
            <person name="Niang G."/>
            <person name="Scheremetjew M."/>
            <person name="Finn R."/>
            <person name="Kale V."/>
            <person name="Holt S."/>
            <person name="Cochrane G."/>
            <person name="Meng A."/>
            <person name="Brown T."/>
            <person name="Cohen L."/>
        </authorList>
    </citation>
    <scope>NUCLEOTIDE SEQUENCE</scope>
    <source>
        <strain evidence="5">308</strain>
    </source>
</reference>
<accession>A0A7S1FNF9</accession>
<evidence type="ECO:0000256" key="1">
    <source>
        <dbReference type="ARBA" id="ARBA00004370"/>
    </source>
</evidence>
<keyword evidence="4" id="KW-0472">Membrane</keyword>
<dbReference type="InterPro" id="IPR052592">
    <property type="entry name" value="LRR-RLK"/>
</dbReference>
<gene>
    <name evidence="5" type="ORF">CHYS00102_LOCUS6720</name>
</gene>
<name>A0A7S1FNF9_9STRA</name>
<dbReference type="InterPro" id="IPR001611">
    <property type="entry name" value="Leu-rich_rpt"/>
</dbReference>
<sequence length="220" mass="24349">MHRDTRVLCPGKDPWEDQQIVQRYNLASIFLKTHGKRWRDPSDWLSKKEGCNWKGITCNGDGIVVEINLSTQGLSGKIPSELSNFPSLEVLDLFSNSLTGTLPKSILSLASLEVLDVGTNQLTGTIPNEFKPMEKLEKAYFDSNFFTGSFPESICAIIDSRPTFVMSADCKTINCGSCSMPNVDETTIYGSLIKFMSSVERSAYPSLLMILFSTIAANIL</sequence>
<evidence type="ECO:0000256" key="4">
    <source>
        <dbReference type="ARBA" id="ARBA00023136"/>
    </source>
</evidence>
<dbReference type="FunFam" id="3.80.10.10:FF:000400">
    <property type="entry name" value="Nuclear pore complex protein NUP107"/>
    <property type="match status" value="1"/>
</dbReference>
<dbReference type="EMBL" id="HBFR01009261">
    <property type="protein sequence ID" value="CAD8879536.1"/>
    <property type="molecule type" value="Transcribed_RNA"/>
</dbReference>
<evidence type="ECO:0000256" key="2">
    <source>
        <dbReference type="ARBA" id="ARBA00022729"/>
    </source>
</evidence>